<dbReference type="EMBL" id="LUGG01000022">
    <property type="protein sequence ID" value="OBZ68305.1"/>
    <property type="molecule type" value="Genomic_DNA"/>
</dbReference>
<dbReference type="InterPro" id="IPR034164">
    <property type="entry name" value="Pepsin-like_dom"/>
</dbReference>
<proteinExistence type="inferred from homology"/>
<protein>
    <submittedName>
        <fullName evidence="4">Pepsin A</fullName>
    </submittedName>
</protein>
<feature type="domain" description="Peptidase A1" evidence="3">
    <location>
        <begin position="101"/>
        <end position="419"/>
    </location>
</feature>
<comment type="similarity">
    <text evidence="1">Belongs to the peptidase A1 family.</text>
</comment>
<dbReference type="STRING" id="5627.A0A1C7LU04"/>
<name>A0A1C7LU04_GRIFR</name>
<evidence type="ECO:0000256" key="1">
    <source>
        <dbReference type="ARBA" id="ARBA00007447"/>
    </source>
</evidence>
<dbReference type="InterPro" id="IPR021109">
    <property type="entry name" value="Peptidase_aspartic_dom_sf"/>
</dbReference>
<dbReference type="Gene3D" id="2.40.70.10">
    <property type="entry name" value="Acid Proteases"/>
    <property type="match status" value="2"/>
</dbReference>
<keyword evidence="5" id="KW-1185">Reference proteome</keyword>
<dbReference type="PROSITE" id="PS51767">
    <property type="entry name" value="PEPTIDASE_A1"/>
    <property type="match status" value="1"/>
</dbReference>
<reference evidence="4 5" key="1">
    <citation type="submission" date="2016-03" db="EMBL/GenBank/DDBJ databases">
        <title>Whole genome sequencing of Grifola frondosa 9006-11.</title>
        <authorList>
            <person name="Min B."/>
            <person name="Park H."/>
            <person name="Kim J.-G."/>
            <person name="Cho H."/>
            <person name="Oh Y.-L."/>
            <person name="Kong W.-S."/>
            <person name="Choi I.-G."/>
        </authorList>
    </citation>
    <scope>NUCLEOTIDE SEQUENCE [LARGE SCALE GENOMIC DNA]</scope>
    <source>
        <strain evidence="4 5">9006-11</strain>
    </source>
</reference>
<dbReference type="PANTHER" id="PTHR47966">
    <property type="entry name" value="BETA-SITE APP-CLEAVING ENZYME, ISOFORM A-RELATED"/>
    <property type="match status" value="1"/>
</dbReference>
<dbReference type="Pfam" id="PF00026">
    <property type="entry name" value="Asp"/>
    <property type="match status" value="1"/>
</dbReference>
<evidence type="ECO:0000313" key="5">
    <source>
        <dbReference type="Proteomes" id="UP000092993"/>
    </source>
</evidence>
<feature type="disulfide bond" evidence="2">
    <location>
        <begin position="132"/>
        <end position="136"/>
    </location>
</feature>
<accession>A0A1C7LU04</accession>
<dbReference type="PRINTS" id="PR00792">
    <property type="entry name" value="PEPSIN"/>
</dbReference>
<evidence type="ECO:0000256" key="2">
    <source>
        <dbReference type="PIRSR" id="PIRSR601461-2"/>
    </source>
</evidence>
<evidence type="ECO:0000259" key="3">
    <source>
        <dbReference type="PROSITE" id="PS51767"/>
    </source>
</evidence>
<dbReference type="OrthoDB" id="771136at2759"/>
<organism evidence="4 5">
    <name type="scientific">Grifola frondosa</name>
    <name type="common">Maitake</name>
    <name type="synonym">Polyporus frondosus</name>
    <dbReference type="NCBI Taxonomy" id="5627"/>
    <lineage>
        <taxon>Eukaryota</taxon>
        <taxon>Fungi</taxon>
        <taxon>Dikarya</taxon>
        <taxon>Basidiomycota</taxon>
        <taxon>Agaricomycotina</taxon>
        <taxon>Agaricomycetes</taxon>
        <taxon>Polyporales</taxon>
        <taxon>Grifolaceae</taxon>
        <taxon>Grifola</taxon>
    </lineage>
</organism>
<evidence type="ECO:0000313" key="4">
    <source>
        <dbReference type="EMBL" id="OBZ68305.1"/>
    </source>
</evidence>
<dbReference type="InterPro" id="IPR033121">
    <property type="entry name" value="PEPTIDASE_A1"/>
</dbReference>
<keyword evidence="2" id="KW-1015">Disulfide bond</keyword>
<dbReference type="InterPro" id="IPR001461">
    <property type="entry name" value="Aspartic_peptidase_A1"/>
</dbReference>
<dbReference type="OMA" id="DESHWTI"/>
<dbReference type="Proteomes" id="UP000092993">
    <property type="component" value="Unassembled WGS sequence"/>
</dbReference>
<dbReference type="SUPFAM" id="SSF50630">
    <property type="entry name" value="Acid proteases"/>
    <property type="match status" value="1"/>
</dbReference>
<dbReference type="GO" id="GO:0006508">
    <property type="term" value="P:proteolysis"/>
    <property type="evidence" value="ECO:0007669"/>
    <property type="project" value="InterPro"/>
</dbReference>
<dbReference type="CDD" id="cd05471">
    <property type="entry name" value="pepsin_like"/>
    <property type="match status" value="1"/>
</dbReference>
<sequence length="419" mass="45323">MIVHIGINSHRKAGKRTLPMKFSRVSPHGLYAFPNPVGTNKIHTISGLRTFLGVHRRTRCCQFSFWRYLFWLQPRPGSTRRALSSANVPLDYFFLGTDLQWFGNISVGTPPQTVSVVFDTGSQTLEFVSTQCGASCINQTAFDISASSTFVDGGREQTLDFGTGVGVDLVVNNDYVLTIRSATDTVSVGGLSAGEVSLFTIVDQTPAFGIDPFSGIQGMGSSAQDFFAALTNQGLPSLFGMFLTPKAIGNAELTIGGIDDSKFEGSLVYSSVVNGEVVENLLRRHGTSNILFSTNTANAIYAMISPDIQPFEAEPGAYGIPCSKISGLAATIDITFTSQKGQPFNLTIPSSELNVGPFKSDPSTCQTLIDTFDGLDFVEDGFCSEWDLVQLGIRRVNDYDMQGENIWVIQSTVSQLARS</sequence>
<comment type="caution">
    <text evidence="4">The sequence shown here is derived from an EMBL/GenBank/DDBJ whole genome shotgun (WGS) entry which is preliminary data.</text>
</comment>
<dbReference type="GO" id="GO:0004190">
    <property type="term" value="F:aspartic-type endopeptidase activity"/>
    <property type="evidence" value="ECO:0007669"/>
    <property type="project" value="InterPro"/>
</dbReference>
<gene>
    <name evidence="4" type="primary">PGA_0</name>
    <name evidence="4" type="ORF">A0H81_11721</name>
</gene>
<dbReference type="AlphaFoldDB" id="A0A1C7LU04"/>
<dbReference type="PANTHER" id="PTHR47966:SF51">
    <property type="entry name" value="BETA-SITE APP-CLEAVING ENZYME, ISOFORM A-RELATED"/>
    <property type="match status" value="1"/>
</dbReference>